<dbReference type="OMA" id="LITDAHQ"/>
<name>A0A803N5E7_CHEQI</name>
<dbReference type="AlphaFoldDB" id="A0A803N5E7"/>
<reference evidence="1" key="2">
    <citation type="submission" date="2021-03" db="UniProtKB">
        <authorList>
            <consortium name="EnsemblPlants"/>
        </authorList>
    </citation>
    <scope>IDENTIFICATION</scope>
</reference>
<protein>
    <submittedName>
        <fullName evidence="1">Uncharacterized protein</fullName>
    </submittedName>
</protein>
<evidence type="ECO:0000313" key="1">
    <source>
        <dbReference type="EnsemblPlants" id="AUR62040820-RA:cds"/>
    </source>
</evidence>
<keyword evidence="2" id="KW-1185">Reference proteome</keyword>
<proteinExistence type="predicted"/>
<dbReference type="Proteomes" id="UP000596660">
    <property type="component" value="Unplaced"/>
</dbReference>
<dbReference type="Pfam" id="PF05742">
    <property type="entry name" value="TANGO2"/>
    <property type="match status" value="1"/>
</dbReference>
<organism evidence="1 2">
    <name type="scientific">Chenopodium quinoa</name>
    <name type="common">Quinoa</name>
    <dbReference type="NCBI Taxonomy" id="63459"/>
    <lineage>
        <taxon>Eukaryota</taxon>
        <taxon>Viridiplantae</taxon>
        <taxon>Streptophyta</taxon>
        <taxon>Embryophyta</taxon>
        <taxon>Tracheophyta</taxon>
        <taxon>Spermatophyta</taxon>
        <taxon>Magnoliopsida</taxon>
        <taxon>eudicotyledons</taxon>
        <taxon>Gunneridae</taxon>
        <taxon>Pentapetalae</taxon>
        <taxon>Caryophyllales</taxon>
        <taxon>Chenopodiaceae</taxon>
        <taxon>Chenopodioideae</taxon>
        <taxon>Atripliceae</taxon>
        <taxon>Chenopodium</taxon>
    </lineage>
</organism>
<dbReference type="EnsemblPlants" id="AUR62040820-RA">
    <property type="protein sequence ID" value="AUR62040820-RA:cds"/>
    <property type="gene ID" value="AUR62040820"/>
</dbReference>
<dbReference type="PANTHER" id="PTHR17985:SF8">
    <property type="entry name" value="TRANSPORT AND GOLGI ORGANIZATION PROTEIN 2 HOMOLOG"/>
    <property type="match status" value="1"/>
</dbReference>
<accession>A0A803N5E7</accession>
<dbReference type="PANTHER" id="PTHR17985">
    <property type="entry name" value="SER/THR-RICH PROTEIN T10 IN DGCR REGION"/>
    <property type="match status" value="1"/>
</dbReference>
<dbReference type="Gramene" id="AUR62040820-RA">
    <property type="protein sequence ID" value="AUR62040820-RA:cds"/>
    <property type="gene ID" value="AUR62040820"/>
</dbReference>
<sequence length="242" mass="27663">PTKPLGWWEGGEILGGRDEIGGGTWLACTKKGKVAFITNVLELHTLADAKSRGELPVRFLKCKQSPREYAEMVAEEAHEYNGFNLIVADLLSKSMIYITNRPKGESVRIQEVPPGIHVLTNGRLDSPWPKAERLALKFKKLLYRYDEGEIPVKDMVNKVMRDTKKADESKLPHICSLEWEFRLSSIFVKADSTSRYSYYCTRSTAAVTVSGKGEVNFYETYLEKEMWKEHIINYCIEKPKHV</sequence>
<reference evidence="1" key="1">
    <citation type="journal article" date="2017" name="Nature">
        <title>The genome of Chenopodium quinoa.</title>
        <authorList>
            <person name="Jarvis D.E."/>
            <person name="Ho Y.S."/>
            <person name="Lightfoot D.J."/>
            <person name="Schmoeckel S.M."/>
            <person name="Li B."/>
            <person name="Borm T.J.A."/>
            <person name="Ohyanagi H."/>
            <person name="Mineta K."/>
            <person name="Michell C.T."/>
            <person name="Saber N."/>
            <person name="Kharbatia N.M."/>
            <person name="Rupper R.R."/>
            <person name="Sharp A.R."/>
            <person name="Dally N."/>
            <person name="Boughton B.A."/>
            <person name="Woo Y.H."/>
            <person name="Gao G."/>
            <person name="Schijlen E.G.W.M."/>
            <person name="Guo X."/>
            <person name="Momin A.A."/>
            <person name="Negrao S."/>
            <person name="Al-Babili S."/>
            <person name="Gehring C."/>
            <person name="Roessner U."/>
            <person name="Jung C."/>
            <person name="Murphy K."/>
            <person name="Arold S.T."/>
            <person name="Gojobori T."/>
            <person name="van der Linden C.G."/>
            <person name="van Loo E.N."/>
            <person name="Jellen E.N."/>
            <person name="Maughan P.J."/>
            <person name="Tester M."/>
        </authorList>
    </citation>
    <scope>NUCLEOTIDE SEQUENCE [LARGE SCALE GENOMIC DNA]</scope>
    <source>
        <strain evidence="1">cv. PI 614886</strain>
    </source>
</reference>
<dbReference type="InterPro" id="IPR008551">
    <property type="entry name" value="TANGO2"/>
</dbReference>
<evidence type="ECO:0000313" key="2">
    <source>
        <dbReference type="Proteomes" id="UP000596660"/>
    </source>
</evidence>